<feature type="signal peptide" evidence="3">
    <location>
        <begin position="1"/>
        <end position="25"/>
    </location>
</feature>
<keyword evidence="2" id="KW-1133">Transmembrane helix</keyword>
<evidence type="ECO:0000256" key="2">
    <source>
        <dbReference type="SAM" id="Phobius"/>
    </source>
</evidence>
<dbReference type="OrthoDB" id="43078at2759"/>
<keyword evidence="3" id="KW-0732">Signal</keyword>
<reference evidence="4" key="1">
    <citation type="journal article" date="2021" name="Sci. Rep.">
        <title>Diploid genomic architecture of Nitzschia inconspicua, an elite biomass production diatom.</title>
        <authorList>
            <person name="Oliver A."/>
            <person name="Podell S."/>
            <person name="Pinowska A."/>
            <person name="Traller J.C."/>
            <person name="Smith S.R."/>
            <person name="McClure R."/>
            <person name="Beliaev A."/>
            <person name="Bohutskyi P."/>
            <person name="Hill E.A."/>
            <person name="Rabines A."/>
            <person name="Zheng H."/>
            <person name="Allen L.Z."/>
            <person name="Kuo A."/>
            <person name="Grigoriev I.V."/>
            <person name="Allen A.E."/>
            <person name="Hazlebeck D."/>
            <person name="Allen E.E."/>
        </authorList>
    </citation>
    <scope>NUCLEOTIDE SEQUENCE</scope>
    <source>
        <strain evidence="4">Hildebrandi</strain>
    </source>
</reference>
<keyword evidence="2" id="KW-0812">Transmembrane</keyword>
<accession>A0A9K3LPA5</accession>
<feature type="region of interest" description="Disordered" evidence="1">
    <location>
        <begin position="187"/>
        <end position="206"/>
    </location>
</feature>
<protein>
    <submittedName>
        <fullName evidence="4">Uncharacterized protein</fullName>
    </submittedName>
</protein>
<feature type="transmembrane region" description="Helical" evidence="2">
    <location>
        <begin position="484"/>
        <end position="507"/>
    </location>
</feature>
<feature type="region of interest" description="Disordered" evidence="1">
    <location>
        <begin position="72"/>
        <end position="126"/>
    </location>
</feature>
<feature type="chain" id="PRO_5039900799" evidence="3">
    <location>
        <begin position="26"/>
        <end position="603"/>
    </location>
</feature>
<evidence type="ECO:0000313" key="5">
    <source>
        <dbReference type="Proteomes" id="UP000693970"/>
    </source>
</evidence>
<proteinExistence type="predicted"/>
<keyword evidence="2" id="KW-0472">Membrane</keyword>
<evidence type="ECO:0000313" key="4">
    <source>
        <dbReference type="EMBL" id="KAG7365463.1"/>
    </source>
</evidence>
<comment type="caution">
    <text evidence="4">The sequence shown here is derived from an EMBL/GenBank/DDBJ whole genome shotgun (WGS) entry which is preliminary data.</text>
</comment>
<feature type="region of interest" description="Disordered" evidence="1">
    <location>
        <begin position="516"/>
        <end position="603"/>
    </location>
</feature>
<evidence type="ECO:0000256" key="1">
    <source>
        <dbReference type="SAM" id="MobiDB-lite"/>
    </source>
</evidence>
<keyword evidence="5" id="KW-1185">Reference proteome</keyword>
<reference evidence="4" key="2">
    <citation type="submission" date="2021-04" db="EMBL/GenBank/DDBJ databases">
        <authorList>
            <person name="Podell S."/>
        </authorList>
    </citation>
    <scope>NUCLEOTIDE SEQUENCE</scope>
    <source>
        <strain evidence="4">Hildebrandi</strain>
    </source>
</reference>
<feature type="compositionally biased region" description="Basic residues" evidence="1">
    <location>
        <begin position="557"/>
        <end position="569"/>
    </location>
</feature>
<dbReference type="EMBL" id="JAGRRH010000009">
    <property type="protein sequence ID" value="KAG7365463.1"/>
    <property type="molecule type" value="Genomic_DNA"/>
</dbReference>
<sequence length="603" mass="69241">MVTPTRLTRSSVMLLSLLCVTVTTAAVTIVEGAKFNPMETLFQPRQQRPSLSLMDKQQQQQQQQKAAAEEEEFATRSKQFIPPLQDAMAPTPEEREAERMARRERNRERRAKINEAMKKVQPTSGGVERISKEEFETMQRQHPEFRKLWGSGSTSHMIEYADPGDDYDMWQQAYRMLGGFIDCDHQKSQGSGDHNNNNNNNNNEGGQNSGACSRWMMWASYVDPNYQGYGRDEYFGDEPVGVLDCHKPDTDWVLLGVYRQEFYQFIEQISKHLWAIDEYEYVVALAGLAYMTDDDCFYVGTSNSGTSIYAGVAPQPYGGFQMALYTDGYCLTPDNSLGKTFDDFGLQNEINLGSKDQTEDDTYNWAYDWWFDTQEYTLTQLNEVYDQYKFCTSCIDYPTYQDGYVIGDTGMDDDDLINQCWKFYSHDSFPCEADCIALGHSQGTILSVSVGNKMFGQPLQEFYNDVQISSSKGGFTKESKFTRLLANAFVTFSFIVFVATFLAFAVARRSRYRESRGSKSRRLLDDDDDRKSVRRKSKSRSRKDEDGDGVFRSDRSRKSRSKSAKRRSSSGKSTRNDNDEDYEPPRRSRSRKRSSSRLESEDF</sequence>
<dbReference type="AlphaFoldDB" id="A0A9K3LPA5"/>
<organism evidence="4 5">
    <name type="scientific">Nitzschia inconspicua</name>
    <dbReference type="NCBI Taxonomy" id="303405"/>
    <lineage>
        <taxon>Eukaryota</taxon>
        <taxon>Sar</taxon>
        <taxon>Stramenopiles</taxon>
        <taxon>Ochrophyta</taxon>
        <taxon>Bacillariophyta</taxon>
        <taxon>Bacillariophyceae</taxon>
        <taxon>Bacillariophycidae</taxon>
        <taxon>Bacillariales</taxon>
        <taxon>Bacillariaceae</taxon>
        <taxon>Nitzschia</taxon>
    </lineage>
</organism>
<name>A0A9K3LPA5_9STRA</name>
<evidence type="ECO:0000256" key="3">
    <source>
        <dbReference type="SAM" id="SignalP"/>
    </source>
</evidence>
<feature type="compositionally biased region" description="Basic and acidic residues" evidence="1">
    <location>
        <begin position="542"/>
        <end position="556"/>
    </location>
</feature>
<feature type="compositionally biased region" description="Basic residues" evidence="1">
    <location>
        <begin position="532"/>
        <end position="541"/>
    </location>
</feature>
<dbReference type="Proteomes" id="UP000693970">
    <property type="component" value="Unassembled WGS sequence"/>
</dbReference>
<gene>
    <name evidence="4" type="ORF">IV203_038667</name>
</gene>
<feature type="compositionally biased region" description="Basic and acidic residues" evidence="1">
    <location>
        <begin position="92"/>
        <end position="118"/>
    </location>
</feature>